<feature type="transmembrane region" description="Helical" evidence="1">
    <location>
        <begin position="131"/>
        <end position="154"/>
    </location>
</feature>
<evidence type="ECO:0000313" key="4">
    <source>
        <dbReference type="Proteomes" id="UP001138672"/>
    </source>
</evidence>
<feature type="transmembrane region" description="Helical" evidence="1">
    <location>
        <begin position="99"/>
        <end position="119"/>
    </location>
</feature>
<keyword evidence="5" id="KW-1185">Reference proteome</keyword>
<feature type="transmembrane region" description="Helical" evidence="1">
    <location>
        <begin position="48"/>
        <end position="71"/>
    </location>
</feature>
<dbReference type="Proteomes" id="UP001138672">
    <property type="component" value="Unassembled WGS sequence"/>
</dbReference>
<dbReference type="OrthoDB" id="1447642at2"/>
<organism evidence="2 4">
    <name type="scientific">Formosa algae</name>
    <dbReference type="NCBI Taxonomy" id="225843"/>
    <lineage>
        <taxon>Bacteria</taxon>
        <taxon>Pseudomonadati</taxon>
        <taxon>Bacteroidota</taxon>
        <taxon>Flavobacteriia</taxon>
        <taxon>Flavobacteriales</taxon>
        <taxon>Flavobacteriaceae</taxon>
        <taxon>Formosa</taxon>
    </lineage>
</organism>
<reference evidence="2" key="1">
    <citation type="submission" date="2021-03" db="EMBL/GenBank/DDBJ databases">
        <title>Genomic Encyclopedia of Type Strains, Phase IV (KMG-IV): sequencing the most valuable type-strain genomes for metagenomic binning, comparative biology and taxonomic classification.</title>
        <authorList>
            <person name="Goeker M."/>
        </authorList>
    </citation>
    <scope>NUCLEOTIDE SEQUENCE</scope>
    <source>
        <strain evidence="2">DSM 15523</strain>
        <strain evidence="3 5">DSM 16476</strain>
    </source>
</reference>
<gene>
    <name evidence="2" type="ORF">J2Z56_002564</name>
    <name evidence="3" type="ORF">J2Z57_002405</name>
</gene>
<accession>A0A9X1CCY5</accession>
<dbReference type="InterPro" id="IPR021354">
    <property type="entry name" value="DUF2975"/>
</dbReference>
<comment type="caution">
    <text evidence="2">The sequence shown here is derived from an EMBL/GenBank/DDBJ whole genome shotgun (WGS) entry which is preliminary data.</text>
</comment>
<dbReference type="AlphaFoldDB" id="A0A9X1CCY5"/>
<keyword evidence="1" id="KW-0812">Transmembrane</keyword>
<name>A0A9X1CCY5_9FLAO</name>
<keyword evidence="1" id="KW-0472">Membrane</keyword>
<proteinExistence type="predicted"/>
<sequence>MTKTIVFKTLVDFLYMLHVLGLISILFTVPLGIININQADLSVSDWTIWHWSIVVLTFITYTVFLRGLYFLRKTARFLLSNKYFSNHIIDNLKQSGYHFLYTGLLSVGVILIVFVSKLYQGTFELIFDDNLLIPLFISIIGLFFIIQSHSLLLAKDFKEENELTI</sequence>
<dbReference type="RefSeq" id="WP_057780084.1">
    <property type="nucleotide sequence ID" value="NZ_JAGGJQ010000007.1"/>
</dbReference>
<dbReference type="Pfam" id="PF11188">
    <property type="entry name" value="DUF2975"/>
    <property type="match status" value="1"/>
</dbReference>
<keyword evidence="1" id="KW-1133">Transmembrane helix</keyword>
<feature type="transmembrane region" description="Helical" evidence="1">
    <location>
        <begin position="12"/>
        <end position="36"/>
    </location>
</feature>
<evidence type="ECO:0000256" key="1">
    <source>
        <dbReference type="SAM" id="Phobius"/>
    </source>
</evidence>
<evidence type="ECO:0000313" key="5">
    <source>
        <dbReference type="Proteomes" id="UP001231587"/>
    </source>
</evidence>
<dbReference type="EMBL" id="JAGGJQ010000007">
    <property type="protein sequence ID" value="MBP1840634.1"/>
    <property type="molecule type" value="Genomic_DNA"/>
</dbReference>
<protein>
    <submittedName>
        <fullName evidence="2">Cation transport ATPase</fullName>
    </submittedName>
</protein>
<dbReference type="EMBL" id="JAUSUU010000007">
    <property type="protein sequence ID" value="MDQ0335953.1"/>
    <property type="molecule type" value="Genomic_DNA"/>
</dbReference>
<dbReference type="Proteomes" id="UP001231587">
    <property type="component" value="Unassembled WGS sequence"/>
</dbReference>
<evidence type="ECO:0000313" key="2">
    <source>
        <dbReference type="EMBL" id="MBP1840634.1"/>
    </source>
</evidence>
<evidence type="ECO:0000313" key="3">
    <source>
        <dbReference type="EMBL" id="MDQ0335953.1"/>
    </source>
</evidence>